<keyword evidence="1" id="KW-0732">Signal</keyword>
<feature type="domain" description="Choice-of-anchor I" evidence="2">
    <location>
        <begin position="44"/>
        <end position="500"/>
    </location>
</feature>
<dbReference type="Proteomes" id="UP000294597">
    <property type="component" value="Unassembled WGS sequence"/>
</dbReference>
<dbReference type="SUPFAM" id="SSF50969">
    <property type="entry name" value="YVTN repeat-like/Quinoprotein amine dehydrogenase"/>
    <property type="match status" value="1"/>
</dbReference>
<dbReference type="InterPro" id="IPR015943">
    <property type="entry name" value="WD40/YVTN_repeat-like_dom_sf"/>
</dbReference>
<protein>
    <submittedName>
        <fullName evidence="3">Alkaline phosphatase</fullName>
    </submittedName>
</protein>
<accession>A0A4R5D535</accession>
<dbReference type="PANTHER" id="PTHR46928">
    <property type="entry name" value="MESENCHYME-SPECIFIC CELL SURFACE GLYCOPROTEIN"/>
    <property type="match status" value="1"/>
</dbReference>
<dbReference type="Gene3D" id="2.130.10.10">
    <property type="entry name" value="YVTN repeat-like/Quinoprotein amine dehydrogenase"/>
    <property type="match status" value="1"/>
</dbReference>
<reference evidence="3 4" key="1">
    <citation type="submission" date="2019-03" db="EMBL/GenBank/DDBJ databases">
        <title>Flavobacterium TSA-D2 sp. nov., isolated from arctic soil.</title>
        <authorList>
            <person name="Chaudhary D.K."/>
        </authorList>
    </citation>
    <scope>NUCLEOTIDE SEQUENCE [LARGE SCALE GENOMIC DNA]</scope>
    <source>
        <strain evidence="3 4">TSA-D2</strain>
    </source>
</reference>
<feature type="chain" id="PRO_5020251345" evidence="1">
    <location>
        <begin position="20"/>
        <end position="507"/>
    </location>
</feature>
<dbReference type="PROSITE" id="PS51257">
    <property type="entry name" value="PROKAR_LIPOPROTEIN"/>
    <property type="match status" value="1"/>
</dbReference>
<dbReference type="Pfam" id="PF22494">
    <property type="entry name" value="choice_anch_I"/>
    <property type="match status" value="1"/>
</dbReference>
<proteinExistence type="predicted"/>
<dbReference type="PANTHER" id="PTHR46928:SF1">
    <property type="entry name" value="MESENCHYME-SPECIFIC CELL SURFACE GLYCOPROTEIN"/>
    <property type="match status" value="1"/>
</dbReference>
<sequence length="507" mass="54672">MKNYGLALFASIFLLTACANENTNENEIPEGMVSENPSSFKEIASITIGGEGAAEISAYDEVSKKLFTVNNSDNNKIDVIDLEDPTNPKRIASINLSVYNGASNSVATYNGKLAVALESTIDKQANGKVVVFSTADYSLIKEITVGALPDMVVFSPDGKFIVTANEGEPNADYTIDPDGSISIIDVSNNYAVTTLNFAGFESQLSTLKAKGFRISKMAKSFTADIEPEYITISADSKTAWVTLQENNGVAKVDLTSKTISSLFGLGYKDFNLAENGIDISDKDGAVVFKPWKVKGMFMPDAIASYTVNGTPYFVTANEGDAREYGSYADVKRLAKMTFDATVFPDATTFKADAMMGRLNLISTEGDTDNDGDLDELISFGARSFTIWNGNSGSLVFDSKNDLDKRSNDFGTYDDGRSDDKGSEPESVVVAKMGDKNILFVGLERTDTVIIYDITNPLAPKYLQSIKTGDAPEGLLFIPASKSPTKKSLLIVSSEGDGTVKFFQPDLN</sequence>
<evidence type="ECO:0000256" key="1">
    <source>
        <dbReference type="SAM" id="SignalP"/>
    </source>
</evidence>
<gene>
    <name evidence="3" type="ORF">E0F98_05100</name>
</gene>
<feature type="signal peptide" evidence="1">
    <location>
        <begin position="1"/>
        <end position="19"/>
    </location>
</feature>
<dbReference type="InterPro" id="IPR055188">
    <property type="entry name" value="Choice_anch_I"/>
</dbReference>
<dbReference type="InterPro" id="IPR052956">
    <property type="entry name" value="Mesenchyme-surface_protein"/>
</dbReference>
<dbReference type="NCBIfam" id="NF038117">
    <property type="entry name" value="choice_anch_I"/>
    <property type="match status" value="1"/>
</dbReference>
<keyword evidence="4" id="KW-1185">Reference proteome</keyword>
<evidence type="ECO:0000313" key="4">
    <source>
        <dbReference type="Proteomes" id="UP000294597"/>
    </source>
</evidence>
<comment type="caution">
    <text evidence="3">The sequence shown here is derived from an EMBL/GenBank/DDBJ whole genome shotgun (WGS) entry which is preliminary data.</text>
</comment>
<dbReference type="AlphaFoldDB" id="A0A4R5D535"/>
<dbReference type="InterPro" id="IPR011044">
    <property type="entry name" value="Quino_amine_DH_bsu"/>
</dbReference>
<organism evidence="3 4">
    <name type="scientific">Flavobacterium hiemivividum</name>
    <dbReference type="NCBI Taxonomy" id="2541734"/>
    <lineage>
        <taxon>Bacteria</taxon>
        <taxon>Pseudomonadati</taxon>
        <taxon>Bacteroidota</taxon>
        <taxon>Flavobacteriia</taxon>
        <taxon>Flavobacteriales</taxon>
        <taxon>Flavobacteriaceae</taxon>
        <taxon>Flavobacterium</taxon>
    </lineage>
</organism>
<evidence type="ECO:0000259" key="2">
    <source>
        <dbReference type="Pfam" id="PF22494"/>
    </source>
</evidence>
<dbReference type="RefSeq" id="WP_132109535.1">
    <property type="nucleotide sequence ID" value="NZ_SMFO01000002.1"/>
</dbReference>
<name>A0A4R5D535_9FLAO</name>
<dbReference type="EMBL" id="SMFO01000002">
    <property type="protein sequence ID" value="TDE05495.1"/>
    <property type="molecule type" value="Genomic_DNA"/>
</dbReference>
<evidence type="ECO:0000313" key="3">
    <source>
        <dbReference type="EMBL" id="TDE05495.1"/>
    </source>
</evidence>